<dbReference type="RefSeq" id="WP_039575315.1">
    <property type="nucleotide sequence ID" value="NZ_CP009122.1"/>
</dbReference>
<name>A0A0A7PNM9_9SPHN</name>
<dbReference type="PANTHER" id="PTHR10138:SF0">
    <property type="entry name" value="TRYPTOPHAN 2,3-DIOXYGENASE"/>
    <property type="match status" value="1"/>
</dbReference>
<dbReference type="Pfam" id="PF03301">
    <property type="entry name" value="Trp_dioxygenase"/>
    <property type="match status" value="1"/>
</dbReference>
<dbReference type="InterPro" id="IPR037217">
    <property type="entry name" value="Trp/Indoleamine_2_3_dOase-like"/>
</dbReference>
<proteinExistence type="predicted"/>
<protein>
    <submittedName>
        <fullName evidence="1">Putative tryptophan 2,3-dioxygenase</fullName>
    </submittedName>
</protein>
<keyword evidence="2" id="KW-1185">Reference proteome</keyword>
<dbReference type="GO" id="GO:0019441">
    <property type="term" value="P:L-tryptophan catabolic process to kynurenine"/>
    <property type="evidence" value="ECO:0007669"/>
    <property type="project" value="InterPro"/>
</dbReference>
<dbReference type="EMBL" id="CP009122">
    <property type="protein sequence ID" value="AJA09527.1"/>
    <property type="molecule type" value="Genomic_DNA"/>
</dbReference>
<reference evidence="1 2" key="1">
    <citation type="journal article" date="2015" name="Int. J. Syst. Evol. Microbiol.">
        <title>Description of Sphingopyxis fribergensis sp. nov. - a soil bacterium with the ability to degrade styrene and phenylacetic acid.</title>
        <authorList>
            <person name="Oelschlagel M."/>
            <person name="Ruckert C."/>
            <person name="Kalinowski J."/>
            <person name="Schmidt G."/>
            <person name="Schlomann M."/>
            <person name="Tischler D."/>
        </authorList>
    </citation>
    <scope>NUCLEOTIDE SEQUENCE [LARGE SCALE GENOMIC DNA]</scope>
    <source>
        <strain evidence="1 2">Kp5.2</strain>
    </source>
</reference>
<accession>A0A0A7PNM9</accession>
<dbReference type="HOGENOM" id="CLU_063240_0_0_5"/>
<dbReference type="PANTHER" id="PTHR10138">
    <property type="entry name" value="TRYPTOPHAN 2,3-DIOXYGENASE"/>
    <property type="match status" value="1"/>
</dbReference>
<dbReference type="GO" id="GO:0019442">
    <property type="term" value="P:L-tryptophan catabolic process to acetyl-CoA"/>
    <property type="evidence" value="ECO:0007669"/>
    <property type="project" value="TreeGrafter"/>
</dbReference>
<dbReference type="STRING" id="1515612.SKP52_13195"/>
<dbReference type="GO" id="GO:0004833">
    <property type="term" value="F:L-tryptophan 2,3-dioxygenase activity"/>
    <property type="evidence" value="ECO:0007669"/>
    <property type="project" value="InterPro"/>
</dbReference>
<evidence type="ECO:0000313" key="2">
    <source>
        <dbReference type="Proteomes" id="UP000030907"/>
    </source>
</evidence>
<dbReference type="KEGG" id="sphk:SKP52_13195"/>
<dbReference type="GO" id="GO:0020037">
    <property type="term" value="F:heme binding"/>
    <property type="evidence" value="ECO:0007669"/>
    <property type="project" value="InterPro"/>
</dbReference>
<gene>
    <name evidence="1" type="ORF">SKP52_13195</name>
</gene>
<dbReference type="InterPro" id="IPR004981">
    <property type="entry name" value="Trp_2_3_dOase"/>
</dbReference>
<dbReference type="OrthoDB" id="9776847at2"/>
<dbReference type="Proteomes" id="UP000030907">
    <property type="component" value="Chromosome"/>
</dbReference>
<organism evidence="1 2">
    <name type="scientific">Sphingopyxis fribergensis</name>
    <dbReference type="NCBI Taxonomy" id="1515612"/>
    <lineage>
        <taxon>Bacteria</taxon>
        <taxon>Pseudomonadati</taxon>
        <taxon>Pseudomonadota</taxon>
        <taxon>Alphaproteobacteria</taxon>
        <taxon>Sphingomonadales</taxon>
        <taxon>Sphingomonadaceae</taxon>
        <taxon>Sphingopyxis</taxon>
    </lineage>
</organism>
<evidence type="ECO:0000313" key="1">
    <source>
        <dbReference type="EMBL" id="AJA09527.1"/>
    </source>
</evidence>
<dbReference type="GO" id="GO:0046872">
    <property type="term" value="F:metal ion binding"/>
    <property type="evidence" value="ECO:0007669"/>
    <property type="project" value="InterPro"/>
</dbReference>
<dbReference type="Gene3D" id="1.20.58.480">
    <property type="match status" value="1"/>
</dbReference>
<sequence>MVSQIVENDASGSTPYSSYVQTEQLHSLQALVSDSPVEMAFLVNVQIMELYWALTVHELQTAQANLCADNVAEANRTLARIVSHMKASNATWGSLSWMTPSDLLPILMGLAATHGRDTALQGWTYRHMVYLLGIKSAEQLVYFEPQPIRYRQLEAALKAPSLYDEVLRALRRSGADVPEAAAERDFAIPYEPSGAVDRVWLDIYSRDDPADPWRALAENLTDIAVEFTNWKYLHLLATRRTFGRRPAYHGVDAVDWLTPTMEEIPFPELWNARSSVGGI</sequence>
<dbReference type="SUPFAM" id="SSF140959">
    <property type="entry name" value="Indolic compounds 2,3-dioxygenase-like"/>
    <property type="match status" value="1"/>
</dbReference>
<dbReference type="AlphaFoldDB" id="A0A0A7PNM9"/>
<keyword evidence="1" id="KW-0560">Oxidoreductase</keyword>
<keyword evidence="1" id="KW-0223">Dioxygenase</keyword>